<organism evidence="2 3">
    <name type="scientific">Rubinisphaera italica</name>
    <dbReference type="NCBI Taxonomy" id="2527969"/>
    <lineage>
        <taxon>Bacteria</taxon>
        <taxon>Pseudomonadati</taxon>
        <taxon>Planctomycetota</taxon>
        <taxon>Planctomycetia</taxon>
        <taxon>Planctomycetales</taxon>
        <taxon>Planctomycetaceae</taxon>
        <taxon>Rubinisphaera</taxon>
    </lineage>
</organism>
<dbReference type="InterPro" id="IPR009875">
    <property type="entry name" value="PilZ_domain"/>
</dbReference>
<comment type="caution">
    <text evidence="2">The sequence shown here is derived from an EMBL/GenBank/DDBJ whole genome shotgun (WGS) entry which is preliminary data.</text>
</comment>
<gene>
    <name evidence="2" type="ORF">Pan54_00480</name>
</gene>
<proteinExistence type="predicted"/>
<name>A0A5C5X875_9PLAN</name>
<accession>A0A5C5X875</accession>
<evidence type="ECO:0000259" key="1">
    <source>
        <dbReference type="Pfam" id="PF07238"/>
    </source>
</evidence>
<keyword evidence="3" id="KW-1185">Reference proteome</keyword>
<evidence type="ECO:0000313" key="2">
    <source>
        <dbReference type="EMBL" id="TWT59347.1"/>
    </source>
</evidence>
<dbReference type="Proteomes" id="UP000316095">
    <property type="component" value="Unassembled WGS sequence"/>
</dbReference>
<dbReference type="GO" id="GO:0035438">
    <property type="term" value="F:cyclic-di-GMP binding"/>
    <property type="evidence" value="ECO:0007669"/>
    <property type="project" value="InterPro"/>
</dbReference>
<dbReference type="AlphaFoldDB" id="A0A5C5X875"/>
<evidence type="ECO:0000313" key="3">
    <source>
        <dbReference type="Proteomes" id="UP000316095"/>
    </source>
</evidence>
<sequence>MVETQFISAEHYSERQKRSAQRILDSLDRGEARLQDHYTQVRNYKRASCRKVIHVRIPNPGGEPFAFSVFMRDVSSSGAGFIYPGPIPNEKILIGIPIPGRDDTWFEGVIARRKEFMQEGFWDYGVRFTGRLT</sequence>
<dbReference type="EMBL" id="SJPG01000001">
    <property type="protein sequence ID" value="TWT59347.1"/>
    <property type="molecule type" value="Genomic_DNA"/>
</dbReference>
<dbReference type="Pfam" id="PF07238">
    <property type="entry name" value="PilZ"/>
    <property type="match status" value="1"/>
</dbReference>
<reference evidence="2 3" key="1">
    <citation type="submission" date="2019-02" db="EMBL/GenBank/DDBJ databases">
        <title>Deep-cultivation of Planctomycetes and their phenomic and genomic characterization uncovers novel biology.</title>
        <authorList>
            <person name="Wiegand S."/>
            <person name="Jogler M."/>
            <person name="Boedeker C."/>
            <person name="Pinto D."/>
            <person name="Vollmers J."/>
            <person name="Rivas-Marin E."/>
            <person name="Kohn T."/>
            <person name="Peeters S.H."/>
            <person name="Heuer A."/>
            <person name="Rast P."/>
            <person name="Oberbeckmann S."/>
            <person name="Bunk B."/>
            <person name="Jeske O."/>
            <person name="Meyerdierks A."/>
            <person name="Storesund J.E."/>
            <person name="Kallscheuer N."/>
            <person name="Luecker S."/>
            <person name="Lage O.M."/>
            <person name="Pohl T."/>
            <person name="Merkel B.J."/>
            <person name="Hornburger P."/>
            <person name="Mueller R.-W."/>
            <person name="Bruemmer F."/>
            <person name="Labrenz M."/>
            <person name="Spormann A.M."/>
            <person name="Op Den Camp H."/>
            <person name="Overmann J."/>
            <person name="Amann R."/>
            <person name="Jetten M.S.M."/>
            <person name="Mascher T."/>
            <person name="Medema M.H."/>
            <person name="Devos D.P."/>
            <person name="Kaster A.-K."/>
            <person name="Ovreas L."/>
            <person name="Rohde M."/>
            <person name="Galperin M.Y."/>
            <person name="Jogler C."/>
        </authorList>
    </citation>
    <scope>NUCLEOTIDE SEQUENCE [LARGE SCALE GENOMIC DNA]</scope>
    <source>
        <strain evidence="2 3">Pan54</strain>
    </source>
</reference>
<protein>
    <submittedName>
        <fullName evidence="2">PilZ domain protein</fullName>
    </submittedName>
</protein>
<feature type="domain" description="PilZ" evidence="1">
    <location>
        <begin position="40"/>
        <end position="129"/>
    </location>
</feature>